<keyword evidence="2 4" id="KW-0663">Pyridoxal phosphate</keyword>
<reference evidence="8" key="2">
    <citation type="submission" date="2021-04" db="EMBL/GenBank/DDBJ databases">
        <authorList>
            <person name="Gilroy R."/>
        </authorList>
    </citation>
    <scope>NUCLEOTIDE SEQUENCE</scope>
    <source>
        <strain evidence="8">CHK188-5543</strain>
    </source>
</reference>
<evidence type="ECO:0000256" key="1">
    <source>
        <dbReference type="ARBA" id="ARBA00001933"/>
    </source>
</evidence>
<feature type="binding site" evidence="4 6">
    <location>
        <position position="322"/>
    </location>
    <ligand>
        <name>substrate</name>
    </ligand>
</feature>
<evidence type="ECO:0000256" key="5">
    <source>
        <dbReference type="PIRSR" id="PIRSR600821-50"/>
    </source>
</evidence>
<feature type="active site" description="Proton acceptor; specific for L-alanine" evidence="4">
    <location>
        <position position="274"/>
    </location>
</feature>
<evidence type="ECO:0000259" key="7">
    <source>
        <dbReference type="SMART" id="SM01005"/>
    </source>
</evidence>
<dbReference type="InterPro" id="IPR029066">
    <property type="entry name" value="PLP-binding_barrel"/>
</dbReference>
<proteinExistence type="inferred from homology"/>
<reference evidence="8" key="1">
    <citation type="journal article" date="2021" name="PeerJ">
        <title>Extensive microbial diversity within the chicken gut microbiome revealed by metagenomics and culture.</title>
        <authorList>
            <person name="Gilroy R."/>
            <person name="Ravi A."/>
            <person name="Getino M."/>
            <person name="Pursley I."/>
            <person name="Horton D.L."/>
            <person name="Alikhan N.F."/>
            <person name="Baker D."/>
            <person name="Gharbi K."/>
            <person name="Hall N."/>
            <person name="Watson M."/>
            <person name="Adriaenssens E.M."/>
            <person name="Foster-Nyarko E."/>
            <person name="Jarju S."/>
            <person name="Secka A."/>
            <person name="Antonio M."/>
            <person name="Oren A."/>
            <person name="Chaudhuri R.R."/>
            <person name="La Ragione R."/>
            <person name="Hildebrand F."/>
            <person name="Pallen M.J."/>
        </authorList>
    </citation>
    <scope>NUCLEOTIDE SEQUENCE</scope>
    <source>
        <strain evidence="8">CHK188-5543</strain>
    </source>
</reference>
<name>A0A9D1WQU1_9FIRM</name>
<evidence type="ECO:0000256" key="4">
    <source>
        <dbReference type="HAMAP-Rule" id="MF_01201"/>
    </source>
</evidence>
<protein>
    <recommendedName>
        <fullName evidence="4">Alanine racemase</fullName>
        <ecNumber evidence="4">5.1.1.1</ecNumber>
    </recommendedName>
</protein>
<keyword evidence="3 4" id="KW-0413">Isomerase</keyword>
<sequence length="397" mass="42229">MADYLRRAWAEIDLDAITYNFHLLRGRLAPGCKTLAVVKADAYGHGDGPVARALEAAGADWFAVSNLNEALSLRRQGITRPILVLGYTPPELAAVLSSQRIAQAVVGPDYAQALSQAAVAAGVEVDCHMAVDTGMSRIGFYAQGGREAEAAREIAAASRLPGLIPQGIFTHFAVADEGAADSQAFTQGQYDCFCETIRLAQQEGVTFPLRHCCNSAASLLHPQWGLDMVRLGIVLYGAAPSAHCQGQAALHPAMSLRAVVSRVQQIGPGAAVSYGRHYTAAEPRQVATLAVGYADGYRRAWSGKAHVLLHGRVAPVLGSVCMDQMMVDVTGIPGVAPGDVATLAGRDGLAQITLDQLAAWDGSIPYEVACLVTRRVPRVYLREGRQVEAKDFFLPTL</sequence>
<evidence type="ECO:0000313" key="9">
    <source>
        <dbReference type="Proteomes" id="UP000886800"/>
    </source>
</evidence>
<dbReference type="PANTHER" id="PTHR30511:SF0">
    <property type="entry name" value="ALANINE RACEMASE, CATABOLIC-RELATED"/>
    <property type="match status" value="1"/>
</dbReference>
<dbReference type="PRINTS" id="PR00992">
    <property type="entry name" value="ALARACEMASE"/>
</dbReference>
<feature type="active site" description="Proton acceptor; specific for D-alanine" evidence="4">
    <location>
        <position position="39"/>
    </location>
</feature>
<dbReference type="AlphaFoldDB" id="A0A9D1WQU1"/>
<dbReference type="InterPro" id="IPR009006">
    <property type="entry name" value="Ala_racemase/Decarboxylase_C"/>
</dbReference>
<dbReference type="InterPro" id="IPR000821">
    <property type="entry name" value="Ala_racemase"/>
</dbReference>
<dbReference type="Gene3D" id="2.40.37.10">
    <property type="entry name" value="Lyase, Ornithine Decarboxylase, Chain A, domain 1"/>
    <property type="match status" value="1"/>
</dbReference>
<dbReference type="SUPFAM" id="SSF50621">
    <property type="entry name" value="Alanine racemase C-terminal domain-like"/>
    <property type="match status" value="1"/>
</dbReference>
<feature type="domain" description="Alanine racemase C-terminal" evidence="7">
    <location>
        <begin position="253"/>
        <end position="381"/>
    </location>
</feature>
<dbReference type="Pfam" id="PF01168">
    <property type="entry name" value="Ala_racemase_N"/>
    <property type="match status" value="1"/>
</dbReference>
<dbReference type="NCBIfam" id="TIGR00492">
    <property type="entry name" value="alr"/>
    <property type="match status" value="1"/>
</dbReference>
<dbReference type="SUPFAM" id="SSF51419">
    <property type="entry name" value="PLP-binding barrel"/>
    <property type="match status" value="1"/>
</dbReference>
<dbReference type="InterPro" id="IPR020622">
    <property type="entry name" value="Ala_racemase_pyridoxalP-BS"/>
</dbReference>
<dbReference type="GO" id="GO:0005829">
    <property type="term" value="C:cytosol"/>
    <property type="evidence" value="ECO:0007669"/>
    <property type="project" value="TreeGrafter"/>
</dbReference>
<dbReference type="PROSITE" id="PS00395">
    <property type="entry name" value="ALANINE_RACEMASE"/>
    <property type="match status" value="1"/>
</dbReference>
<comment type="cofactor">
    <cofactor evidence="1 4 5">
        <name>pyridoxal 5'-phosphate</name>
        <dbReference type="ChEBI" id="CHEBI:597326"/>
    </cofactor>
</comment>
<dbReference type="Pfam" id="PF00842">
    <property type="entry name" value="Ala_racemase_C"/>
    <property type="match status" value="1"/>
</dbReference>
<dbReference type="EC" id="5.1.1.1" evidence="4"/>
<organism evidence="8 9">
    <name type="scientific">Candidatus Anaerotruncus excrementipullorum</name>
    <dbReference type="NCBI Taxonomy" id="2838465"/>
    <lineage>
        <taxon>Bacteria</taxon>
        <taxon>Bacillati</taxon>
        <taxon>Bacillota</taxon>
        <taxon>Clostridia</taxon>
        <taxon>Eubacteriales</taxon>
        <taxon>Oscillospiraceae</taxon>
        <taxon>Anaerotruncus</taxon>
    </lineage>
</organism>
<evidence type="ECO:0000256" key="2">
    <source>
        <dbReference type="ARBA" id="ARBA00022898"/>
    </source>
</evidence>
<comment type="caution">
    <text evidence="8">The sequence shown here is derived from an EMBL/GenBank/DDBJ whole genome shotgun (WGS) entry which is preliminary data.</text>
</comment>
<accession>A0A9D1WQU1</accession>
<dbReference type="Proteomes" id="UP000886800">
    <property type="component" value="Unassembled WGS sequence"/>
</dbReference>
<dbReference type="GO" id="GO:0030632">
    <property type="term" value="P:D-alanine biosynthetic process"/>
    <property type="evidence" value="ECO:0007669"/>
    <property type="project" value="UniProtKB-UniRule"/>
</dbReference>
<evidence type="ECO:0000313" key="8">
    <source>
        <dbReference type="EMBL" id="HIX65492.1"/>
    </source>
</evidence>
<dbReference type="SMART" id="SM01005">
    <property type="entry name" value="Ala_racemase_C"/>
    <property type="match status" value="1"/>
</dbReference>
<dbReference type="HAMAP" id="MF_01201">
    <property type="entry name" value="Ala_racemase"/>
    <property type="match status" value="1"/>
</dbReference>
<comment type="similarity">
    <text evidence="4">Belongs to the alanine racemase family.</text>
</comment>
<evidence type="ECO:0000256" key="6">
    <source>
        <dbReference type="PIRSR" id="PIRSR600821-52"/>
    </source>
</evidence>
<comment type="function">
    <text evidence="4">Catalyzes the interconversion of L-alanine and D-alanine. May also act on other amino acids.</text>
</comment>
<feature type="modified residue" description="N6-(pyridoxal phosphate)lysine" evidence="4 5">
    <location>
        <position position="39"/>
    </location>
</feature>
<comment type="pathway">
    <text evidence="4">Amino-acid biosynthesis; D-alanine biosynthesis; D-alanine from L-alanine: step 1/1.</text>
</comment>
<dbReference type="GO" id="GO:0008784">
    <property type="term" value="F:alanine racemase activity"/>
    <property type="evidence" value="ECO:0007669"/>
    <property type="project" value="UniProtKB-UniRule"/>
</dbReference>
<dbReference type="InterPro" id="IPR011079">
    <property type="entry name" value="Ala_racemase_C"/>
</dbReference>
<comment type="catalytic activity">
    <reaction evidence="4">
        <text>L-alanine = D-alanine</text>
        <dbReference type="Rhea" id="RHEA:20249"/>
        <dbReference type="ChEBI" id="CHEBI:57416"/>
        <dbReference type="ChEBI" id="CHEBI:57972"/>
        <dbReference type="EC" id="5.1.1.1"/>
    </reaction>
</comment>
<dbReference type="Gene3D" id="3.20.20.10">
    <property type="entry name" value="Alanine racemase"/>
    <property type="match status" value="1"/>
</dbReference>
<dbReference type="InterPro" id="IPR001608">
    <property type="entry name" value="Ala_racemase_N"/>
</dbReference>
<gene>
    <name evidence="8" type="primary">alr</name>
    <name evidence="8" type="ORF">H9736_04515</name>
</gene>
<dbReference type="FunFam" id="3.20.20.10:FF:000002">
    <property type="entry name" value="Alanine racemase"/>
    <property type="match status" value="1"/>
</dbReference>
<dbReference type="EMBL" id="DXES01000098">
    <property type="protein sequence ID" value="HIX65492.1"/>
    <property type="molecule type" value="Genomic_DNA"/>
</dbReference>
<dbReference type="PANTHER" id="PTHR30511">
    <property type="entry name" value="ALANINE RACEMASE"/>
    <property type="match status" value="1"/>
</dbReference>
<feature type="binding site" evidence="4 6">
    <location>
        <position position="137"/>
    </location>
    <ligand>
        <name>substrate</name>
    </ligand>
</feature>
<dbReference type="CDD" id="cd00430">
    <property type="entry name" value="PLPDE_III_AR"/>
    <property type="match status" value="1"/>
</dbReference>
<evidence type="ECO:0000256" key="3">
    <source>
        <dbReference type="ARBA" id="ARBA00023235"/>
    </source>
</evidence>
<dbReference type="GO" id="GO:0030170">
    <property type="term" value="F:pyridoxal phosphate binding"/>
    <property type="evidence" value="ECO:0007669"/>
    <property type="project" value="UniProtKB-UniRule"/>
</dbReference>